<evidence type="ECO:0000313" key="2">
    <source>
        <dbReference type="Proteomes" id="UP000078225"/>
    </source>
</evidence>
<dbReference type="OrthoDB" id="6626317at2"/>
<keyword evidence="2" id="KW-1185">Reference proteome</keyword>
<organism evidence="1 2">
    <name type="scientific">Mangrovibacter phragmitis</name>
    <dbReference type="NCBI Taxonomy" id="1691903"/>
    <lineage>
        <taxon>Bacteria</taxon>
        <taxon>Pseudomonadati</taxon>
        <taxon>Pseudomonadota</taxon>
        <taxon>Gammaproteobacteria</taxon>
        <taxon>Enterobacterales</taxon>
        <taxon>Enterobacteriaceae</taxon>
        <taxon>Mangrovibacter</taxon>
    </lineage>
</organism>
<proteinExistence type="predicted"/>
<evidence type="ECO:0000313" key="1">
    <source>
        <dbReference type="EMBL" id="OAT76485.1"/>
    </source>
</evidence>
<sequence>METVVKGSNSLGEYFTLLLDKTQYDKDAILKASYGLAEYYFVHITKATTEKLAISFYTKNITGTPLVIENAVTLFLNALHATPPVPLPLAETHH</sequence>
<accession>A0A1B7L2P8</accession>
<protein>
    <submittedName>
        <fullName evidence="1">Uncharacterized protein</fullName>
    </submittedName>
</protein>
<gene>
    <name evidence="1" type="ORF">A9B99_09245</name>
</gene>
<comment type="caution">
    <text evidence="1">The sequence shown here is derived from an EMBL/GenBank/DDBJ whole genome shotgun (WGS) entry which is preliminary data.</text>
</comment>
<name>A0A1B7L2P8_9ENTR</name>
<reference evidence="2" key="1">
    <citation type="submission" date="2016-05" db="EMBL/GenBank/DDBJ databases">
        <authorList>
            <person name="Behera P."/>
            <person name="Vaishampayan P."/>
            <person name="Singh N."/>
            <person name="Raina V."/>
            <person name="Suar M."/>
            <person name="Pattnaik A."/>
            <person name="Rastogi G."/>
        </authorList>
    </citation>
    <scope>NUCLEOTIDE SEQUENCE [LARGE SCALE GENOMIC DNA]</scope>
    <source>
        <strain evidence="2">MP23</strain>
    </source>
</reference>
<dbReference type="Proteomes" id="UP000078225">
    <property type="component" value="Unassembled WGS sequence"/>
</dbReference>
<dbReference type="EMBL" id="LYRP01000022">
    <property type="protein sequence ID" value="OAT76485.1"/>
    <property type="molecule type" value="Genomic_DNA"/>
</dbReference>
<dbReference type="AlphaFoldDB" id="A0A1B7L2P8"/>
<dbReference type="RefSeq" id="WP_064598502.1">
    <property type="nucleotide sequence ID" value="NZ_JBDJAE010000019.1"/>
</dbReference>